<keyword evidence="5" id="KW-0408">Iron</keyword>
<dbReference type="PANTHER" id="PTHR43779">
    <property type="entry name" value="DIOXYGENASE RV0097-RELATED"/>
    <property type="match status" value="1"/>
</dbReference>
<evidence type="ECO:0000256" key="4">
    <source>
        <dbReference type="ARBA" id="ARBA00023002"/>
    </source>
</evidence>
<evidence type="ECO:0000256" key="1">
    <source>
        <dbReference type="ARBA" id="ARBA00005896"/>
    </source>
</evidence>
<comment type="similarity">
    <text evidence="1">Belongs to the TfdA dioxygenase family.</text>
</comment>
<keyword evidence="3 7" id="KW-0223">Dioxygenase</keyword>
<feature type="domain" description="TauD/TfdA-like" evidence="6">
    <location>
        <begin position="36"/>
        <end position="290"/>
    </location>
</feature>
<keyword evidence="4" id="KW-0560">Oxidoreductase</keyword>
<protein>
    <submittedName>
        <fullName evidence="7">Taurine catabolism dioxygenase TauD</fullName>
    </submittedName>
</protein>
<evidence type="ECO:0000256" key="3">
    <source>
        <dbReference type="ARBA" id="ARBA00022964"/>
    </source>
</evidence>
<dbReference type="SUPFAM" id="SSF51197">
    <property type="entry name" value="Clavaminate synthase-like"/>
    <property type="match status" value="1"/>
</dbReference>
<evidence type="ECO:0000313" key="7">
    <source>
        <dbReference type="EMBL" id="SOS38013.1"/>
    </source>
</evidence>
<evidence type="ECO:0000259" key="6">
    <source>
        <dbReference type="Pfam" id="PF02668"/>
    </source>
</evidence>
<gene>
    <name evidence="7" type="ORF">CFBP3840_00947</name>
</gene>
<dbReference type="AlphaFoldDB" id="A0A2K4WQ33"/>
<organism evidence="7 8">
    <name type="scientific">Pseudomonas syringae</name>
    <dbReference type="NCBI Taxonomy" id="317"/>
    <lineage>
        <taxon>Bacteria</taxon>
        <taxon>Pseudomonadati</taxon>
        <taxon>Pseudomonadota</taxon>
        <taxon>Gammaproteobacteria</taxon>
        <taxon>Pseudomonadales</taxon>
        <taxon>Pseudomonadaceae</taxon>
        <taxon>Pseudomonas</taxon>
    </lineage>
</organism>
<dbReference type="RefSeq" id="WP_231994927.1">
    <property type="nucleotide sequence ID" value="NZ_LT963409.1"/>
</dbReference>
<accession>A0A2K4WQ33</accession>
<dbReference type="InterPro" id="IPR003819">
    <property type="entry name" value="TauD/TfdA-like"/>
</dbReference>
<keyword evidence="2" id="KW-0479">Metal-binding</keyword>
<dbReference type="Pfam" id="PF02668">
    <property type="entry name" value="TauD"/>
    <property type="match status" value="1"/>
</dbReference>
<proteinExistence type="inferred from homology"/>
<evidence type="ECO:0000256" key="2">
    <source>
        <dbReference type="ARBA" id="ARBA00022723"/>
    </source>
</evidence>
<name>A0A2K4WQ33_PSESX</name>
<sequence length="296" mass="32743">MPRHRCKKGCGCGREDVPAAAHGPWRCARAIDSGAKQAIARAKVLVIANQDVSVAPYVQLMRRLGSPVHHVLAKYCLEDYREVLTVTNLHRNGQALGVHEGGGYWHTDMSYKSANTVFTSLLSVQVPDQHGETQFIDCVAGLHQVRQWLVSPGCPQHLKGLDLENLRIHHRFGNRDALRNADAAVQQLNSQETSALEDTVVHPLVLKHPLSCTTSLYAPAATAMQIEGVTPALSHRILDSLVDFLVQQAPRYRHAYRPGDIVIWDNLSTLHKGPPIPKSEGGADARLLYRMNVDFQ</sequence>
<evidence type="ECO:0000313" key="8">
    <source>
        <dbReference type="Proteomes" id="UP000238095"/>
    </source>
</evidence>
<dbReference type="Gene3D" id="3.60.130.10">
    <property type="entry name" value="Clavaminate synthase-like"/>
    <property type="match status" value="1"/>
</dbReference>
<dbReference type="GO" id="GO:0016706">
    <property type="term" value="F:2-oxoglutarate-dependent dioxygenase activity"/>
    <property type="evidence" value="ECO:0007669"/>
    <property type="project" value="UniProtKB-ARBA"/>
</dbReference>
<dbReference type="EMBL" id="LT963409">
    <property type="protein sequence ID" value="SOS38013.1"/>
    <property type="molecule type" value="Genomic_DNA"/>
</dbReference>
<evidence type="ECO:0000256" key="5">
    <source>
        <dbReference type="ARBA" id="ARBA00023004"/>
    </source>
</evidence>
<dbReference type="InterPro" id="IPR051178">
    <property type="entry name" value="TfdA_dioxygenase"/>
</dbReference>
<reference evidence="7 8" key="1">
    <citation type="submission" date="2017-11" db="EMBL/GenBank/DDBJ databases">
        <authorList>
            <person name="Han C.G."/>
        </authorList>
    </citation>
    <scope>NUCLEOTIDE SEQUENCE [LARGE SCALE GENOMIC DNA]</scope>
    <source>
        <strain evidence="7">CFBP3840</strain>
    </source>
</reference>
<dbReference type="InterPro" id="IPR042098">
    <property type="entry name" value="TauD-like_sf"/>
</dbReference>
<dbReference type="PANTHER" id="PTHR43779:SF3">
    <property type="entry name" value="(3R)-3-[(CARBOXYMETHYL)AMINO]FATTY ACID OXYGENASE_DECARBOXYLASE"/>
    <property type="match status" value="1"/>
</dbReference>
<dbReference type="Proteomes" id="UP000238095">
    <property type="component" value="Chromosome 1"/>
</dbReference>
<dbReference type="GO" id="GO:0046872">
    <property type="term" value="F:metal ion binding"/>
    <property type="evidence" value="ECO:0007669"/>
    <property type="project" value="UniProtKB-KW"/>
</dbReference>